<keyword evidence="3" id="KW-1185">Reference proteome</keyword>
<dbReference type="Proteomes" id="UP000233551">
    <property type="component" value="Unassembled WGS sequence"/>
</dbReference>
<comment type="caution">
    <text evidence="2">The sequence shown here is derived from an EMBL/GenBank/DDBJ whole genome shotgun (WGS) entry which is preliminary data.</text>
</comment>
<dbReference type="EMBL" id="PGOL01002859">
    <property type="protein sequence ID" value="PKI44654.1"/>
    <property type="molecule type" value="Genomic_DNA"/>
</dbReference>
<accession>A0A2I0IKY2</accession>
<name>A0A2I0IKY2_PUNGR</name>
<evidence type="ECO:0000313" key="2">
    <source>
        <dbReference type="EMBL" id="PKI44654.1"/>
    </source>
</evidence>
<dbReference type="AlphaFoldDB" id="A0A2I0IKY2"/>
<organism evidence="2 3">
    <name type="scientific">Punica granatum</name>
    <name type="common">Pomegranate</name>
    <dbReference type="NCBI Taxonomy" id="22663"/>
    <lineage>
        <taxon>Eukaryota</taxon>
        <taxon>Viridiplantae</taxon>
        <taxon>Streptophyta</taxon>
        <taxon>Embryophyta</taxon>
        <taxon>Tracheophyta</taxon>
        <taxon>Spermatophyta</taxon>
        <taxon>Magnoliopsida</taxon>
        <taxon>eudicotyledons</taxon>
        <taxon>Gunneridae</taxon>
        <taxon>Pentapetalae</taxon>
        <taxon>rosids</taxon>
        <taxon>malvids</taxon>
        <taxon>Myrtales</taxon>
        <taxon>Lythraceae</taxon>
        <taxon>Punica</taxon>
    </lineage>
</organism>
<gene>
    <name evidence="2" type="ORF">CRG98_035009</name>
</gene>
<feature type="compositionally biased region" description="Basic and acidic residues" evidence="1">
    <location>
        <begin position="24"/>
        <end position="39"/>
    </location>
</feature>
<feature type="compositionally biased region" description="Basic and acidic residues" evidence="1">
    <location>
        <begin position="101"/>
        <end position="112"/>
    </location>
</feature>
<evidence type="ECO:0000313" key="3">
    <source>
        <dbReference type="Proteomes" id="UP000233551"/>
    </source>
</evidence>
<feature type="region of interest" description="Disordered" evidence="1">
    <location>
        <begin position="209"/>
        <end position="230"/>
    </location>
</feature>
<protein>
    <submittedName>
        <fullName evidence="2">Uncharacterized protein</fullName>
    </submittedName>
</protein>
<feature type="region of interest" description="Disordered" evidence="1">
    <location>
        <begin position="97"/>
        <end position="137"/>
    </location>
</feature>
<feature type="region of interest" description="Disordered" evidence="1">
    <location>
        <begin position="1"/>
        <end position="55"/>
    </location>
</feature>
<reference evidence="2 3" key="1">
    <citation type="submission" date="2017-11" db="EMBL/GenBank/DDBJ databases">
        <title>De-novo sequencing of pomegranate (Punica granatum L.) genome.</title>
        <authorList>
            <person name="Akparov Z."/>
            <person name="Amiraslanov A."/>
            <person name="Hajiyeva S."/>
            <person name="Abbasov M."/>
            <person name="Kaur K."/>
            <person name="Hamwieh A."/>
            <person name="Solovyev V."/>
            <person name="Salamov A."/>
            <person name="Braich B."/>
            <person name="Kosarev P."/>
            <person name="Mahmoud A."/>
            <person name="Hajiyev E."/>
            <person name="Babayeva S."/>
            <person name="Izzatullayeva V."/>
            <person name="Mammadov A."/>
            <person name="Mammadov A."/>
            <person name="Sharifova S."/>
            <person name="Ojaghi J."/>
            <person name="Eynullazada K."/>
            <person name="Bayramov B."/>
            <person name="Abdulazimova A."/>
            <person name="Shahmuradov I."/>
        </authorList>
    </citation>
    <scope>NUCLEOTIDE SEQUENCE [LARGE SCALE GENOMIC DNA]</scope>
    <source>
        <strain evidence="3">cv. AG2017</strain>
        <tissue evidence="2">Leaf</tissue>
    </source>
</reference>
<sequence>MHLVVSTSKERSFGSTMSHHRAYRAHDPSERVDSWKEPGTRANPGSRPIGADPDGRASLIGTYVTACNPSQDTPKSYLVQKETYIAPLLAFTGYGYPPNADHGKDNDVVDSNRRRRPPPMPQHNSKSSPEPNAVDAANTGTIDCREAAKRFNGVLMSLEPNTADAPGTIDCRQAAKKYNGVLMSPEPNTADATGTIDCREAAKKYNGLLMSPEPNTRMPRGELEYIPDPI</sequence>
<evidence type="ECO:0000256" key="1">
    <source>
        <dbReference type="SAM" id="MobiDB-lite"/>
    </source>
</evidence>
<proteinExistence type="predicted"/>